<feature type="compositionally biased region" description="Low complexity" evidence="1">
    <location>
        <begin position="208"/>
        <end position="217"/>
    </location>
</feature>
<reference evidence="2 3" key="1">
    <citation type="journal article" name="Sci. Rep.">
        <title>Genome-scale phylogenetic analyses confirm Olpidium as the closest living zoosporic fungus to the non-flagellated, terrestrial fungi.</title>
        <authorList>
            <person name="Chang Y."/>
            <person name="Rochon D."/>
            <person name="Sekimoto S."/>
            <person name="Wang Y."/>
            <person name="Chovatia M."/>
            <person name="Sandor L."/>
            <person name="Salamov A."/>
            <person name="Grigoriev I.V."/>
            <person name="Stajich J.E."/>
            <person name="Spatafora J.W."/>
        </authorList>
    </citation>
    <scope>NUCLEOTIDE SEQUENCE [LARGE SCALE GENOMIC DNA]</scope>
    <source>
        <strain evidence="2">S191</strain>
    </source>
</reference>
<accession>A0A8H7ZV55</accession>
<feature type="region of interest" description="Disordered" evidence="1">
    <location>
        <begin position="171"/>
        <end position="220"/>
    </location>
</feature>
<protein>
    <submittedName>
        <fullName evidence="2">Uncharacterized protein</fullName>
    </submittedName>
</protein>
<dbReference type="Proteomes" id="UP000673691">
    <property type="component" value="Unassembled WGS sequence"/>
</dbReference>
<proteinExistence type="predicted"/>
<gene>
    <name evidence="2" type="ORF">BJ554DRAFT_8307</name>
</gene>
<dbReference type="AlphaFoldDB" id="A0A8H7ZV55"/>
<name>A0A8H7ZV55_9FUNG</name>
<evidence type="ECO:0000313" key="2">
    <source>
        <dbReference type="EMBL" id="KAG5459739.1"/>
    </source>
</evidence>
<feature type="region of interest" description="Disordered" evidence="1">
    <location>
        <begin position="1"/>
        <end position="58"/>
    </location>
</feature>
<organism evidence="2 3">
    <name type="scientific">Olpidium bornovanus</name>
    <dbReference type="NCBI Taxonomy" id="278681"/>
    <lineage>
        <taxon>Eukaryota</taxon>
        <taxon>Fungi</taxon>
        <taxon>Fungi incertae sedis</taxon>
        <taxon>Olpidiomycota</taxon>
        <taxon>Olpidiomycotina</taxon>
        <taxon>Olpidiomycetes</taxon>
        <taxon>Olpidiales</taxon>
        <taxon>Olpidiaceae</taxon>
        <taxon>Olpidium</taxon>
    </lineage>
</organism>
<evidence type="ECO:0000313" key="3">
    <source>
        <dbReference type="Proteomes" id="UP000673691"/>
    </source>
</evidence>
<dbReference type="EMBL" id="JAEFCI010006366">
    <property type="protein sequence ID" value="KAG5459739.1"/>
    <property type="molecule type" value="Genomic_DNA"/>
</dbReference>
<sequence>SSETSGSAQGRRRARTPTAPSPHPPGARLFRRKSTPRPADGRNSLSPARAHGCPGCGQGEGRKVTPRLSGVPPAFVAVCRPRNLRRRAASTMKVGKFFRKLGRRNSFAPRTDKARGTIPVPSSAATRSCLIPPVHINSKKRRCHNRSESKASSASHQTGFLFPEDSCATSVEGSTHRAEPAAADPAKLKAPDTELAACSTPDDRRARSSSPSAPEASGKLVVSVDKTAVETEAAATIAADGVGAKKVATRLVVSKSALVAPCIDAVVVPAILNSNVCENEKTDVGGTEEGRCRCASEATTDSGRESTDAAYYSAESSFVGKTAAQDGGMLGDSAHWEYSGSAGEGSIFGAASPAESLLAQKKDLACDSPSALPMGASPALMTTLLGPNICVQLDSTKTVFSEAPPPNPLLGANNCVKSNSTKTVFSEAPSASAAFAHSVAQDVVLIDTEKAVDELAIADFGSQNAEQTLESSTSAAQAVPAESGVSLLQASTVGIVCHALGGSGVAPCESLAAGYNPTNAKASTVLLGSPEPAITGTLPILARKFGCGTVSARIFSLNQAPFGSQVGHKRVEARNGVSETIYRTYPMVPVRRAADLYL</sequence>
<keyword evidence="3" id="KW-1185">Reference proteome</keyword>
<feature type="non-terminal residue" evidence="2">
    <location>
        <position position="1"/>
    </location>
</feature>
<evidence type="ECO:0000256" key="1">
    <source>
        <dbReference type="SAM" id="MobiDB-lite"/>
    </source>
</evidence>
<feature type="non-terminal residue" evidence="2">
    <location>
        <position position="598"/>
    </location>
</feature>
<comment type="caution">
    <text evidence="2">The sequence shown here is derived from an EMBL/GenBank/DDBJ whole genome shotgun (WGS) entry which is preliminary data.</text>
</comment>